<keyword evidence="1" id="KW-0175">Coiled coil</keyword>
<evidence type="ECO:0000256" key="1">
    <source>
        <dbReference type="SAM" id="Coils"/>
    </source>
</evidence>
<protein>
    <recommendedName>
        <fullName evidence="4">Phage protein</fullName>
    </recommendedName>
</protein>
<dbReference type="RefSeq" id="WP_163136768.1">
    <property type="nucleotide sequence ID" value="NZ_JAAILA010000012.1"/>
</dbReference>
<proteinExistence type="predicted"/>
<reference evidence="2 3" key="1">
    <citation type="submission" date="2020-02" db="EMBL/GenBank/DDBJ databases">
        <title>Genome sequencing of Aeromonas rivipollensis.</title>
        <authorList>
            <person name="Fono-Tamo Ubani E.K."/>
            <person name="Lekota K.E."/>
        </authorList>
    </citation>
    <scope>NUCLEOTIDE SEQUENCE [LARGE SCALE GENOMIC DNA]</scope>
    <source>
        <strain evidence="2 3">G78</strain>
    </source>
</reference>
<comment type="caution">
    <text evidence="2">The sequence shown here is derived from an EMBL/GenBank/DDBJ whole genome shotgun (WGS) entry which is preliminary data.</text>
</comment>
<accession>A0ABX0CYP8</accession>
<organism evidence="2 3">
    <name type="scientific">Aeromonas rivipollensis</name>
    <dbReference type="NCBI Taxonomy" id="948519"/>
    <lineage>
        <taxon>Bacteria</taxon>
        <taxon>Pseudomonadati</taxon>
        <taxon>Pseudomonadota</taxon>
        <taxon>Gammaproteobacteria</taxon>
        <taxon>Aeromonadales</taxon>
        <taxon>Aeromonadaceae</taxon>
        <taxon>Aeromonas</taxon>
    </lineage>
</organism>
<feature type="coiled-coil region" evidence="1">
    <location>
        <begin position="225"/>
        <end position="290"/>
    </location>
</feature>
<evidence type="ECO:0000313" key="3">
    <source>
        <dbReference type="Proteomes" id="UP000472827"/>
    </source>
</evidence>
<gene>
    <name evidence="2" type="ORF">G4923_09285</name>
</gene>
<name>A0ABX0CYP8_9GAMM</name>
<keyword evidence="3" id="KW-1185">Reference proteome</keyword>
<evidence type="ECO:0008006" key="4">
    <source>
        <dbReference type="Google" id="ProtNLM"/>
    </source>
</evidence>
<sequence>MKNEIITLKLESKEITLTTHDVEGSQLYKAQDLLKGYGLDAKQVSNTISNWLIGMKTKLLDFKVVSKQGKNGGTYLTKRQILKLAGYVSYEFEDAVYEAFEMLMGGNGNDAIEKALSVAVVHKVMLQDRPTPTLKKMYKESGMKIDEFVSHILKNSTLNNKADVDDRKRLANALLNVVDDIVVGGKNVADDALRILSAQKEIHQYRAMKFAQSANYKKTIALKSNRKLVRQSEALERMIDEAQAELEQVRTKARMIGSIALADRKMKNELELQIIDLEEHIEDLKAQREEIPF</sequence>
<dbReference type="EMBL" id="JAAILA010000012">
    <property type="protein sequence ID" value="NEX88896.1"/>
    <property type="molecule type" value="Genomic_DNA"/>
</dbReference>
<dbReference type="Proteomes" id="UP000472827">
    <property type="component" value="Unassembled WGS sequence"/>
</dbReference>
<evidence type="ECO:0000313" key="2">
    <source>
        <dbReference type="EMBL" id="NEX88896.1"/>
    </source>
</evidence>